<dbReference type="Proteomes" id="UP001317742">
    <property type="component" value="Chromosome"/>
</dbReference>
<accession>A0ABN6S1Y0</accession>
<proteinExistence type="predicted"/>
<organism evidence="1 2">
    <name type="scientific">Pseudodesulfovibrio nedwellii</name>
    <dbReference type="NCBI Taxonomy" id="2973072"/>
    <lineage>
        <taxon>Bacteria</taxon>
        <taxon>Pseudomonadati</taxon>
        <taxon>Thermodesulfobacteriota</taxon>
        <taxon>Desulfovibrionia</taxon>
        <taxon>Desulfovibrionales</taxon>
        <taxon>Desulfovibrionaceae</taxon>
    </lineage>
</organism>
<protein>
    <submittedName>
        <fullName evidence="1">Phage-like protein</fullName>
    </submittedName>
</protein>
<dbReference type="EMBL" id="AP026709">
    <property type="protein sequence ID" value="BDQ36350.1"/>
    <property type="molecule type" value="Genomic_DNA"/>
</dbReference>
<evidence type="ECO:0000313" key="2">
    <source>
        <dbReference type="Proteomes" id="UP001317742"/>
    </source>
</evidence>
<sequence length="230" mass="27112">MIKAIPFNVAMTCAILNGEKTQTRRVIKWPAEYYPVEYLGEYPMDEDGIDRHWWVMNLSAETGFIPPHLPGDILWVREPGRVVAYEESADCQYEWMRIKYMADGHDVEINTPWRMSDVWDGNGQKYPYGAPDWVWKKQGIPNGIFKEAARTFLKVNKVRIERVTDISWQDACAEGFADYGDNPNQGHRHDPVGWFHNLWESIYPGTWKRNHWVWVYEFELTDKPADWPEN</sequence>
<evidence type="ECO:0000313" key="1">
    <source>
        <dbReference type="EMBL" id="BDQ36350.1"/>
    </source>
</evidence>
<reference evidence="1 2" key="1">
    <citation type="submission" date="2022-08" db="EMBL/GenBank/DDBJ databases">
        <title>Genome Sequence of the sulphate-reducing bacterium, Pseudodesulfovibrio sp. SYK.</title>
        <authorList>
            <person name="Kondo R."/>
            <person name="Kataoka T."/>
        </authorList>
    </citation>
    <scope>NUCLEOTIDE SEQUENCE [LARGE SCALE GENOMIC DNA]</scope>
    <source>
        <strain evidence="1 2">SYK</strain>
    </source>
</reference>
<gene>
    <name evidence="1" type="ORF">SYK_07100</name>
</gene>
<dbReference type="RefSeq" id="WP_281762254.1">
    <property type="nucleotide sequence ID" value="NZ_AP026709.1"/>
</dbReference>
<keyword evidence="2" id="KW-1185">Reference proteome</keyword>
<name>A0ABN6S1Y0_9BACT</name>